<keyword evidence="2" id="KW-0779">Telomere</keyword>
<evidence type="ECO:0000256" key="3">
    <source>
        <dbReference type="ARBA" id="ARBA00023125"/>
    </source>
</evidence>
<dbReference type="AlphaFoldDB" id="A0A9W8E888"/>
<dbReference type="PANTHER" id="PTHR12604">
    <property type="entry name" value="KU AUTOANTIGEN DNA HELICASE"/>
    <property type="match status" value="1"/>
</dbReference>
<dbReference type="InterPro" id="IPR006164">
    <property type="entry name" value="DNA_bd_Ku70/Ku80"/>
</dbReference>
<dbReference type="GO" id="GO:0000723">
    <property type="term" value="P:telomere maintenance"/>
    <property type="evidence" value="ECO:0007669"/>
    <property type="project" value="TreeGrafter"/>
</dbReference>
<dbReference type="Pfam" id="PF02735">
    <property type="entry name" value="Ku"/>
    <property type="match status" value="1"/>
</dbReference>
<dbReference type="Gene3D" id="2.40.290.10">
    <property type="match status" value="1"/>
</dbReference>
<protein>
    <submittedName>
        <fullName evidence="5">X-ray repair cross-complementing protein 6</fullName>
    </submittedName>
</protein>
<dbReference type="GO" id="GO:0006303">
    <property type="term" value="P:double-strand break repair via nonhomologous end joining"/>
    <property type="evidence" value="ECO:0007669"/>
    <property type="project" value="InterPro"/>
</dbReference>
<proteinExistence type="predicted"/>
<dbReference type="SUPFAM" id="SSF100939">
    <property type="entry name" value="SPOC domain-like"/>
    <property type="match status" value="1"/>
</dbReference>
<feature type="domain" description="Ku" evidence="4">
    <location>
        <begin position="270"/>
        <end position="412"/>
    </location>
</feature>
<dbReference type="EMBL" id="JANBQB010000525">
    <property type="protein sequence ID" value="KAJ1975452.1"/>
    <property type="molecule type" value="Genomic_DNA"/>
</dbReference>
<sequence length="506" mass="56964">MSESEAPASPTDGAYGPRFRGIVICVDLEGFPWAQKASDRGLTQFGAFLYTQVLQLLKAGAPDVYSLVFFTTNSSGITFQIVIPLQRPGKDLLTALRQLSQDAVPARQAFFAKGMPATQANFWAAQLAELQICTWDLCSRQFYVITSQAPDVVSQSFWTPTIPKATPTVTVSVDILPLVDEATPIVRVSPTTIHPVSQYQQLCTELRNQLAYRALHFHFTWRVGADVAMAVVWHYMIRSHRCPHMEVWYDDAGNQYTQTTKRHYMRAGHPGPIPRSQLAEQYTLGGCSLLISPEEQAAMHQLVPQGLQLMGFQPRTCVSATFACKSPAFLYANPNDPKGRQLFEALHRQMTRRDQVAVCAFQNDMRYWPRVVWLLPQPEIMDHGRHVQALGFSVVFILYNEELRPFPLKSTAAATAGNASEHRASVAALCDLIDDMQVSIVDEHGRYSFSQFPDPVLAQRYDQLLARIHHQPEHTTPIDFYDRLRPRSTALDRKARLTEQLRFGAG</sequence>
<organism evidence="5 6">
    <name type="scientific">Dimargaris verticillata</name>
    <dbReference type="NCBI Taxonomy" id="2761393"/>
    <lineage>
        <taxon>Eukaryota</taxon>
        <taxon>Fungi</taxon>
        <taxon>Fungi incertae sedis</taxon>
        <taxon>Zoopagomycota</taxon>
        <taxon>Kickxellomycotina</taxon>
        <taxon>Dimargaritomycetes</taxon>
        <taxon>Dimargaritales</taxon>
        <taxon>Dimargaritaceae</taxon>
        <taxon>Dimargaris</taxon>
    </lineage>
</organism>
<name>A0A9W8E888_9FUNG</name>
<dbReference type="GO" id="GO:0000781">
    <property type="term" value="C:chromosome, telomeric region"/>
    <property type="evidence" value="ECO:0007669"/>
    <property type="project" value="UniProtKB-SubCell"/>
</dbReference>
<gene>
    <name evidence="5" type="primary">XRCC6</name>
    <name evidence="5" type="ORF">H4R34_004327</name>
</gene>
<dbReference type="GO" id="GO:0042162">
    <property type="term" value="F:telomeric DNA binding"/>
    <property type="evidence" value="ECO:0007669"/>
    <property type="project" value="TreeGrafter"/>
</dbReference>
<evidence type="ECO:0000256" key="1">
    <source>
        <dbReference type="ARBA" id="ARBA00004574"/>
    </source>
</evidence>
<evidence type="ECO:0000256" key="2">
    <source>
        <dbReference type="ARBA" id="ARBA00022895"/>
    </source>
</evidence>
<comment type="caution">
    <text evidence="5">The sequence shown here is derived from an EMBL/GenBank/DDBJ whole genome shotgun (WGS) entry which is preliminary data.</text>
</comment>
<dbReference type="InterPro" id="IPR016194">
    <property type="entry name" value="SPOC-like_C_dom_sf"/>
</dbReference>
<reference evidence="5" key="1">
    <citation type="submission" date="2022-07" db="EMBL/GenBank/DDBJ databases">
        <title>Phylogenomic reconstructions and comparative analyses of Kickxellomycotina fungi.</title>
        <authorList>
            <person name="Reynolds N.K."/>
            <person name="Stajich J.E."/>
            <person name="Barry K."/>
            <person name="Grigoriev I.V."/>
            <person name="Crous P."/>
            <person name="Smith M.E."/>
        </authorList>
    </citation>
    <scope>NUCLEOTIDE SEQUENCE</scope>
    <source>
        <strain evidence="5">RSA 567</strain>
    </source>
</reference>
<keyword evidence="2" id="KW-0158">Chromosome</keyword>
<dbReference type="Gene3D" id="4.10.970.10">
    <property type="entry name" value="Ku70, bridge and pillars"/>
    <property type="match status" value="1"/>
</dbReference>
<dbReference type="PANTHER" id="PTHR12604:SF2">
    <property type="entry name" value="X-RAY REPAIR CROSS-COMPLEMENTING PROTEIN 6"/>
    <property type="match status" value="1"/>
</dbReference>
<dbReference type="GO" id="GO:0043564">
    <property type="term" value="C:Ku70:Ku80 complex"/>
    <property type="evidence" value="ECO:0007669"/>
    <property type="project" value="TreeGrafter"/>
</dbReference>
<comment type="subcellular location">
    <subcellularLocation>
        <location evidence="1">Chromosome</location>
        <location evidence="1">Telomere</location>
    </subcellularLocation>
</comment>
<evidence type="ECO:0000259" key="4">
    <source>
        <dbReference type="SMART" id="SM00559"/>
    </source>
</evidence>
<keyword evidence="6" id="KW-1185">Reference proteome</keyword>
<dbReference type="Proteomes" id="UP001151582">
    <property type="component" value="Unassembled WGS sequence"/>
</dbReference>
<dbReference type="InterPro" id="IPR027388">
    <property type="entry name" value="Ku70_bridge/pillars_dom_sf"/>
</dbReference>
<dbReference type="OrthoDB" id="3249161at2759"/>
<evidence type="ECO:0000313" key="5">
    <source>
        <dbReference type="EMBL" id="KAJ1975452.1"/>
    </source>
</evidence>
<dbReference type="SMART" id="SM00559">
    <property type="entry name" value="Ku78"/>
    <property type="match status" value="1"/>
</dbReference>
<evidence type="ECO:0000313" key="6">
    <source>
        <dbReference type="Proteomes" id="UP001151582"/>
    </source>
</evidence>
<keyword evidence="3" id="KW-0238">DNA-binding</keyword>
<accession>A0A9W8E888</accession>
<dbReference type="GO" id="GO:0003690">
    <property type="term" value="F:double-stranded DNA binding"/>
    <property type="evidence" value="ECO:0007669"/>
    <property type="project" value="TreeGrafter"/>
</dbReference>